<organism evidence="1 2">
    <name type="scientific">Fraxinus pennsylvanica</name>
    <dbReference type="NCBI Taxonomy" id="56036"/>
    <lineage>
        <taxon>Eukaryota</taxon>
        <taxon>Viridiplantae</taxon>
        <taxon>Streptophyta</taxon>
        <taxon>Embryophyta</taxon>
        <taxon>Tracheophyta</taxon>
        <taxon>Spermatophyta</taxon>
        <taxon>Magnoliopsida</taxon>
        <taxon>eudicotyledons</taxon>
        <taxon>Gunneridae</taxon>
        <taxon>Pentapetalae</taxon>
        <taxon>asterids</taxon>
        <taxon>lamiids</taxon>
        <taxon>Lamiales</taxon>
        <taxon>Oleaceae</taxon>
        <taxon>Oleeae</taxon>
        <taxon>Fraxinus</taxon>
    </lineage>
</organism>
<protein>
    <submittedName>
        <fullName evidence="1">Uncharacterized protein</fullName>
    </submittedName>
</protein>
<keyword evidence="2" id="KW-1185">Reference proteome</keyword>
<dbReference type="AlphaFoldDB" id="A0AAD2DQJ0"/>
<evidence type="ECO:0000313" key="2">
    <source>
        <dbReference type="Proteomes" id="UP000834106"/>
    </source>
</evidence>
<evidence type="ECO:0000313" key="1">
    <source>
        <dbReference type="EMBL" id="CAI9763377.1"/>
    </source>
</evidence>
<dbReference type="EMBL" id="OU503041">
    <property type="protein sequence ID" value="CAI9763377.1"/>
    <property type="molecule type" value="Genomic_DNA"/>
</dbReference>
<proteinExistence type="predicted"/>
<reference evidence="1" key="1">
    <citation type="submission" date="2023-05" db="EMBL/GenBank/DDBJ databases">
        <authorList>
            <person name="Huff M."/>
        </authorList>
    </citation>
    <scope>NUCLEOTIDE SEQUENCE</scope>
</reference>
<accession>A0AAD2DQJ0</accession>
<dbReference type="Proteomes" id="UP000834106">
    <property type="component" value="Chromosome 6"/>
</dbReference>
<gene>
    <name evidence="1" type="ORF">FPE_LOCUS10807</name>
</gene>
<sequence length="107" mass="11680">MENGEGNLESKFAGMVVSDTNDVNGNDGLFQVMTAVEAAEATIKQQMFRLRTCGFSDEVDSKVFWGLALMVISWGQDRINRVLNTVSPSSSTLGQSSVLGFPMVQHF</sequence>
<name>A0AAD2DQJ0_9LAMI</name>